<evidence type="ECO:0000313" key="3">
    <source>
        <dbReference type="Proteomes" id="UP000234275"/>
    </source>
</evidence>
<proteinExistence type="predicted"/>
<dbReference type="VEuPathDB" id="FungiDB:P170DRAFT_430903"/>
<gene>
    <name evidence="2" type="ORF">P170DRAFT_430903</name>
</gene>
<reference evidence="2 3" key="1">
    <citation type="submission" date="2016-12" db="EMBL/GenBank/DDBJ databases">
        <title>The genomes of Aspergillus section Nigri reveals drivers in fungal speciation.</title>
        <authorList>
            <consortium name="DOE Joint Genome Institute"/>
            <person name="Vesth T.C."/>
            <person name="Nybo J."/>
            <person name="Theobald S."/>
            <person name="Brandl J."/>
            <person name="Frisvad J.C."/>
            <person name="Nielsen K.F."/>
            <person name="Lyhne E.K."/>
            <person name="Kogle M.E."/>
            <person name="Kuo A."/>
            <person name="Riley R."/>
            <person name="Clum A."/>
            <person name="Nolan M."/>
            <person name="Lipzen A."/>
            <person name="Salamov A."/>
            <person name="Henrissat B."/>
            <person name="Wiebenga A."/>
            <person name="De Vries R.P."/>
            <person name="Grigoriev I.V."/>
            <person name="Mortensen U.H."/>
            <person name="Andersen M.R."/>
            <person name="Baker S.E."/>
        </authorList>
    </citation>
    <scope>NUCLEOTIDE SEQUENCE [LARGE SCALE GENOMIC DNA]</scope>
    <source>
        <strain evidence="2 3">IBT 23096</strain>
    </source>
</reference>
<feature type="region of interest" description="Disordered" evidence="1">
    <location>
        <begin position="235"/>
        <end position="255"/>
    </location>
</feature>
<dbReference type="EMBL" id="MSFO01000010">
    <property type="protein sequence ID" value="PLB43897.1"/>
    <property type="molecule type" value="Genomic_DNA"/>
</dbReference>
<dbReference type="AlphaFoldDB" id="A0A2I2FTJ4"/>
<protein>
    <submittedName>
        <fullName evidence="2">Uncharacterized protein</fullName>
    </submittedName>
</protein>
<dbReference type="Proteomes" id="UP000234275">
    <property type="component" value="Unassembled WGS sequence"/>
</dbReference>
<feature type="compositionally biased region" description="Low complexity" evidence="1">
    <location>
        <begin position="347"/>
        <end position="360"/>
    </location>
</feature>
<organism evidence="2 3">
    <name type="scientific">Aspergillus steynii IBT 23096</name>
    <dbReference type="NCBI Taxonomy" id="1392250"/>
    <lineage>
        <taxon>Eukaryota</taxon>
        <taxon>Fungi</taxon>
        <taxon>Dikarya</taxon>
        <taxon>Ascomycota</taxon>
        <taxon>Pezizomycotina</taxon>
        <taxon>Eurotiomycetes</taxon>
        <taxon>Eurotiomycetidae</taxon>
        <taxon>Eurotiales</taxon>
        <taxon>Aspergillaceae</taxon>
        <taxon>Aspergillus</taxon>
        <taxon>Aspergillus subgen. Circumdati</taxon>
    </lineage>
</organism>
<dbReference type="GeneID" id="36555693"/>
<dbReference type="RefSeq" id="XP_024699199.1">
    <property type="nucleotide sequence ID" value="XM_024847994.1"/>
</dbReference>
<keyword evidence="3" id="KW-1185">Reference proteome</keyword>
<feature type="region of interest" description="Disordered" evidence="1">
    <location>
        <begin position="307"/>
        <end position="397"/>
    </location>
</feature>
<accession>A0A2I2FTJ4</accession>
<comment type="caution">
    <text evidence="2">The sequence shown here is derived from an EMBL/GenBank/DDBJ whole genome shotgun (WGS) entry which is preliminary data.</text>
</comment>
<name>A0A2I2FTJ4_9EURO</name>
<sequence>MTANASKLLLIFAKKNNQILPLNCPGLPITDSCPIIATGKKNFVTDPLLLLHISSSIKSKPAKYGGYFFHLSFQDEDKQFYYVILQKGDSDVAETKSASDPITNESGWADDDHLAGGWDVLHHPDIQAIDQTEWCSTHPDPAVDSHDGDSVRHDTHEDAAVTCTCGHMGGWDCHCHSFDGPVKHDAHEDTAAKLAGDHGNSWGCGCDENSWGCSCIEYDWMCQCHDATQRRDSSRVAHTHEMKDHDEGDDRLPHAHPASYVRSKRAHRRRKHNVNKDVTSWYTEPSTQVAESGCSPSTKRFLRSRFGSTKKVASTRGDGRENGNWTAVGDSSVGGWSVDYDYSDTKSPPSSAGPRAPSPATVVSSRATEADRNLSEYDDTASGDNLNRAANNFTSAW</sequence>
<evidence type="ECO:0000313" key="2">
    <source>
        <dbReference type="EMBL" id="PLB43897.1"/>
    </source>
</evidence>
<feature type="compositionally biased region" description="Polar residues" evidence="1">
    <location>
        <begin position="382"/>
        <end position="397"/>
    </location>
</feature>
<evidence type="ECO:0000256" key="1">
    <source>
        <dbReference type="SAM" id="MobiDB-lite"/>
    </source>
</evidence>
<dbReference type="OrthoDB" id="4431916at2759"/>
<feature type="compositionally biased region" description="Basic and acidic residues" evidence="1">
    <location>
        <begin position="235"/>
        <end position="253"/>
    </location>
</feature>